<dbReference type="AlphaFoldDB" id="Q582I9"/>
<dbReference type="PaxDb" id="5691-AAZ12638"/>
<evidence type="ECO:0000259" key="2">
    <source>
        <dbReference type="Pfam" id="PF14311"/>
    </source>
</evidence>
<dbReference type="RefSeq" id="XP_846197.1">
    <property type="nucleotide sequence ID" value="XM_841104.1"/>
</dbReference>
<evidence type="ECO:0000256" key="1">
    <source>
        <dbReference type="SAM" id="MobiDB-lite"/>
    </source>
</evidence>
<dbReference type="Proteomes" id="UP000008524">
    <property type="component" value="Chromosome 7"/>
</dbReference>
<organism evidence="3 5">
    <name type="scientific">Trypanosoma brucei brucei (strain 927/4 GUTat10.1)</name>
    <dbReference type="NCBI Taxonomy" id="185431"/>
    <lineage>
        <taxon>Eukaryota</taxon>
        <taxon>Discoba</taxon>
        <taxon>Euglenozoa</taxon>
        <taxon>Kinetoplastea</taxon>
        <taxon>Metakinetoplastina</taxon>
        <taxon>Trypanosomatida</taxon>
        <taxon>Trypanosomatidae</taxon>
        <taxon>Trypanosoma</taxon>
    </lineage>
</organism>
<dbReference type="KEGG" id="tbr:Tb927.7.5740"/>
<dbReference type="Pfam" id="PF14311">
    <property type="entry name" value="DUF4379"/>
    <property type="match status" value="1"/>
</dbReference>
<protein>
    <recommendedName>
        <fullName evidence="2">Treble clef zinc finger domain-containing protein</fullName>
    </recommendedName>
</protein>
<evidence type="ECO:0000313" key="5">
    <source>
        <dbReference type="Proteomes" id="UP000008524"/>
    </source>
</evidence>
<dbReference type="EMBL" id="CP000070">
    <property type="protein sequence ID" value="AAZ12638.1"/>
    <property type="molecule type" value="Genomic_DNA"/>
</dbReference>
<feature type="compositionally biased region" description="Basic and acidic residues" evidence="1">
    <location>
        <begin position="357"/>
        <end position="370"/>
    </location>
</feature>
<reference evidence="4 5" key="3">
    <citation type="journal article" date="2005" name="Science">
        <title>The genome of the African trypanosome Trypanosoma brucei.</title>
        <authorList>
            <person name="Berriman M."/>
            <person name="Ghedin E."/>
            <person name="Hertz-Fowler C."/>
            <person name="Blandin G."/>
            <person name="Renauld H."/>
            <person name="Bartholomeu D.C."/>
            <person name="Lennard N.J."/>
            <person name="Caler E."/>
            <person name="Hamlin N.E."/>
            <person name="Haas B."/>
            <person name="Bohme U."/>
            <person name="Hannick L."/>
            <person name="Aslett M.A."/>
            <person name="Shallom J."/>
            <person name="Marcello L."/>
            <person name="Hou L."/>
            <person name="Wickstead B."/>
            <person name="Alsmark U.C."/>
            <person name="Arrowsmith C."/>
            <person name="Atkin R.J."/>
            <person name="Barron A.J."/>
            <person name="Bringaud F."/>
            <person name="Brooks K."/>
            <person name="Carrington M."/>
            <person name="Cherevach I."/>
            <person name="Chillingworth T.J."/>
            <person name="Churcher C."/>
            <person name="Clark L.N."/>
            <person name="Corton C.H."/>
            <person name="Cronin A."/>
            <person name="Davies R.M."/>
            <person name="Doggett J."/>
            <person name="Djikeng A."/>
            <person name="Feldblyum T."/>
            <person name="Field M.C."/>
            <person name="Fraser A."/>
            <person name="Goodhead I."/>
            <person name="Hance Z."/>
            <person name="Harper D."/>
            <person name="Harris B.R."/>
            <person name="Hauser H."/>
            <person name="Hostetler J."/>
            <person name="Ivens A."/>
            <person name="Jagels K."/>
            <person name="Johnson D."/>
            <person name="Johnson J."/>
            <person name="Jones K."/>
            <person name="Kerhornou A.X."/>
            <person name="Koo H."/>
            <person name="Larke N."/>
            <person name="Landfear S."/>
            <person name="Larkin C."/>
            <person name="Leech V."/>
            <person name="Line A."/>
            <person name="Lord A."/>
            <person name="Macleod A."/>
            <person name="Mooney P.J."/>
            <person name="Moule S."/>
            <person name="Martin D.M."/>
            <person name="Morgan G.W."/>
            <person name="Mungall K."/>
            <person name="Norbertczak H."/>
            <person name="Ormond D."/>
            <person name="Pai G."/>
            <person name="Peacock C.S."/>
            <person name="Peterson J."/>
            <person name="Quail M.A."/>
            <person name="Rabbinowitsch E."/>
            <person name="Rajandream M.A."/>
            <person name="Reitter C."/>
            <person name="Salzberg S.L."/>
            <person name="Sanders M."/>
            <person name="Schobel S."/>
            <person name="Sharp S."/>
            <person name="Simmonds M."/>
            <person name="Simpson A.J."/>
            <person name="Tallon L."/>
            <person name="Turner C.M."/>
            <person name="Tait A."/>
            <person name="Tivey A.R."/>
            <person name="Van Aken S."/>
            <person name="Walker D."/>
            <person name="Wanless D."/>
            <person name="Wang S."/>
            <person name="White B."/>
            <person name="White O."/>
            <person name="Whitehead S."/>
            <person name="Woodward J."/>
            <person name="Wortman J."/>
            <person name="Adams M.D."/>
            <person name="Embley T.M."/>
            <person name="Gull K."/>
            <person name="Ullu E."/>
            <person name="Barry J.D."/>
            <person name="Fairlamb A.H."/>
            <person name="Opperdoes F."/>
            <person name="Barrell B.G."/>
            <person name="Donelson J.E."/>
            <person name="Hall N."/>
            <person name="Fraser C.M."/>
            <person name="Melville S.E."/>
            <person name="El-Sayed N.M."/>
        </authorList>
    </citation>
    <scope>NUCLEOTIDE SEQUENCE [LARGE SCALE GENOMIC DNA]</scope>
    <source>
        <strain evidence="4 5">927/4 GUTat10.1</strain>
    </source>
</reference>
<dbReference type="PANTHER" id="PTHR37317:SF5">
    <property type="entry name" value="ZINC-RIBBON DOMAIN-CONTAINING PROTEIN-RELATED"/>
    <property type="match status" value="1"/>
</dbReference>
<name>Q582I9_TRYB2</name>
<dbReference type="InterPro" id="IPR025487">
    <property type="entry name" value="DUF4379"/>
</dbReference>
<reference evidence="3" key="4">
    <citation type="submission" date="2005-04" db="EMBL/GenBank/DDBJ databases">
        <title>.</title>
        <authorList>
            <person name="Ghedin E."/>
            <person name="Blandin G."/>
            <person name="Bartholomeu D."/>
            <person name="Caler E."/>
            <person name="Haas B."/>
            <person name="Hannick L."/>
            <person name="Shallom J."/>
            <person name="Hou L."/>
            <person name="Djikeng A."/>
            <person name="Feldblyum T."/>
            <person name="Hostetler J."/>
            <person name="Johnson J."/>
            <person name="Jones K."/>
            <person name="Koo H.L."/>
            <person name="Larkin C."/>
            <person name="Pai G."/>
            <person name="Peterson J."/>
            <person name="Khalak H.G."/>
            <person name="Salzberg S."/>
            <person name="Simpson A.J."/>
            <person name="Tallon L."/>
            <person name="Van Aken S."/>
            <person name="Wanless D."/>
            <person name="White O."/>
            <person name="Wortman J."/>
            <person name="Fraser C.M."/>
            <person name="El-Sayed N.M.A."/>
        </authorList>
    </citation>
    <scope>NUCLEOTIDE SEQUENCE</scope>
    <source>
        <strain evidence="3">GUTat10.1</strain>
    </source>
</reference>
<dbReference type="InParanoid" id="Q582I9"/>
<dbReference type="eggNOG" id="ENOG502RXAG">
    <property type="taxonomic scope" value="Eukaryota"/>
</dbReference>
<gene>
    <name evidence="4" type="primary">Tb07.10C21.240</name>
    <name evidence="3" type="ORF">Tb927.7.5740</name>
</gene>
<evidence type="ECO:0000313" key="3">
    <source>
        <dbReference type="EMBL" id="AAX78842.1"/>
    </source>
</evidence>
<feature type="domain" description="Treble clef zinc finger" evidence="2">
    <location>
        <begin position="401"/>
        <end position="445"/>
    </location>
</feature>
<proteinExistence type="predicted"/>
<dbReference type="STRING" id="185431.Q582I9"/>
<sequence>MYVKLQTRCIPSLFLPCHINFDCVVCGGEGEQAQGKKDTDAHILVVCVLQQYSVVTNSRRGNRSSCSRIMLRSFRSNAFGLLIPGACTIRGRHLPVSSLEGTVGFTRLTSARALFSATHLLWRRQHGPTNVLFQLDALPPNLQREFHKDENAVNLTYLVDLPSSKIASSHEDSSDGTTKSDTKSPVIKVLPTWAHIVTWCCATCGCQWSARPVDRTDPQVAAFYSCPRCAARTAKKHCSDTPLAVSPSTPSFPPGRRFAEAFPLLAAQWDACRNSVIHNKVLFESVADVPLPCATIVWWSCPHCGEPWRESVNSRVQRLVQQQQKHSSNGNVKSNNTCIPLCPSCEDRGLSLTVPKDGNEGSKEKSSSERRSKKKGNQNSELKRFLKDSPLLLAEAQLQPHEDPGTIALRSNKLVCWKCRRCTYEFVASVADRFLRYKRCPQCTGEKRTPLNLLSIQRPDVLREIARTVVRGKLLKMTVHDDTVVPFVCRSCLSIYRMPIRLRCLLPEGATACSKCMWSRSKFTREVVSVGKGQKGAPFRSPPKKKRGRDSYAVVDNELHLRDTDLMN</sequence>
<reference evidence="4" key="2">
    <citation type="journal article" date="2005" name="Science">
        <title>Comparative genomics of trypanosomatid parasitic protozoa.</title>
        <authorList>
            <person name="El-Sayed N.M."/>
            <person name="Myler P.J."/>
            <person name="Blandin G."/>
            <person name="Berriman M."/>
            <person name="Crabtree J."/>
            <person name="Aggarwal G."/>
            <person name="Caler E."/>
            <person name="Renauld H."/>
            <person name="Worthey E.A."/>
            <person name="Hertz-Fowler C."/>
            <person name="Ghedin E."/>
            <person name="Peacock C."/>
            <person name="Bartholomeu D.C."/>
            <person name="Haas B.J."/>
            <person name="Tran A.N."/>
            <person name="Wortman J.R."/>
            <person name="Alsmark U.C."/>
            <person name="Angiuoli S."/>
            <person name="Anupama A."/>
            <person name="Badger J."/>
            <person name="Bringaud F."/>
            <person name="Cadag E."/>
            <person name="Carlton J.M."/>
            <person name="Cerqueira G.C."/>
            <person name="Creasy T."/>
            <person name="Delcher A.L."/>
            <person name="Djikeng A."/>
            <person name="Embley T.M."/>
            <person name="Hauser C."/>
            <person name="Ivens A.C."/>
            <person name="Kummerfeld S.K."/>
            <person name="Pereira-Leal J.B."/>
            <person name="Nilsson D."/>
            <person name="Peterson J."/>
            <person name="Salzberg S.L."/>
            <person name="Shallom J."/>
            <person name="Silva J.C."/>
            <person name="Sundaram J."/>
            <person name="Westenberger S."/>
            <person name="White O."/>
            <person name="Melville S.E."/>
            <person name="Donelson J.E."/>
            <person name="Andersson B."/>
            <person name="Stuart K.D."/>
            <person name="Hall N."/>
        </authorList>
    </citation>
    <scope>NUCLEOTIDE SEQUENCE</scope>
    <source>
        <strain evidence="4">927/4 GUTat10.1</strain>
    </source>
</reference>
<dbReference type="GeneID" id="3658788"/>
<feature type="region of interest" description="Disordered" evidence="1">
    <location>
        <begin position="353"/>
        <end position="380"/>
    </location>
</feature>
<dbReference type="EMBL" id="AC091553">
    <property type="protein sequence ID" value="AAX78842.1"/>
    <property type="molecule type" value="Genomic_DNA"/>
</dbReference>
<dbReference type="GO" id="GO:0005739">
    <property type="term" value="C:mitochondrion"/>
    <property type="evidence" value="ECO:0000314"/>
    <property type="project" value="GeneDB"/>
</dbReference>
<dbReference type="OrthoDB" id="264480at2759"/>
<accession>D6XJA5</accession>
<dbReference type="GO" id="GO:0020023">
    <property type="term" value="C:kinetoplast"/>
    <property type="evidence" value="ECO:0000314"/>
    <property type="project" value="GeneDB"/>
</dbReference>
<evidence type="ECO:0000313" key="4">
    <source>
        <dbReference type="EMBL" id="AAZ12638.1"/>
    </source>
</evidence>
<dbReference type="PANTHER" id="PTHR37317">
    <property type="entry name" value="BLR8090 PROTEIN"/>
    <property type="match status" value="1"/>
</dbReference>
<keyword evidence="5" id="KW-1185">Reference proteome</keyword>
<reference evidence="4" key="5">
    <citation type="submission" date="2005-04" db="EMBL/GenBank/DDBJ databases">
        <title>Sequencing, closure, and annotation of Trypanosoma brucei chromosomes 2 through 8.</title>
        <authorList>
            <person name="Ghedin E."/>
            <person name="Blandin G."/>
            <person name="Bartholomeu D."/>
            <person name="Caler E."/>
            <person name="Haas B."/>
            <person name="Hannick L."/>
            <person name="Shallom J."/>
            <person name="Hou L."/>
            <person name="Djikeng A."/>
            <person name="Feldblyum T."/>
            <person name="Hostetler J."/>
            <person name="Johnson J."/>
            <person name="Jones K."/>
            <person name="Koo H.L."/>
            <person name="Larkin C."/>
            <person name="Pai G."/>
            <person name="Peterson J."/>
            <person name="Khalak H.G."/>
            <person name="Salzberg S."/>
            <person name="Simpson A.J."/>
            <person name="Tallon L."/>
            <person name="Van Aken S."/>
            <person name="Wanless D."/>
            <person name="White O."/>
            <person name="Wortman J."/>
            <person name="Fraser C.M."/>
            <person name="El-Sayed N.M.A."/>
        </authorList>
    </citation>
    <scope>NUCLEOTIDE SEQUENCE</scope>
    <source>
        <strain evidence="4">927/4 GUTat10.1</strain>
    </source>
</reference>
<reference evidence="3" key="1">
    <citation type="submission" date="2001-05" db="EMBL/GenBank/DDBJ databases">
        <authorList>
            <person name="El-Sayed N.M."/>
            <person name="Khalak H."/>
            <person name="Adams M.D."/>
        </authorList>
    </citation>
    <scope>NUCLEOTIDE SEQUENCE</scope>
    <source>
        <strain evidence="3">GUTat10.1</strain>
    </source>
</reference>
<accession>Q582I9</accession>
<dbReference type="OMA" id="CQFEYAA"/>